<reference evidence="3" key="2">
    <citation type="submission" date="2017-10" db="EMBL/GenBank/DDBJ databases">
        <title>Ladona fulva Genome sequencing and assembly.</title>
        <authorList>
            <person name="Murali S."/>
            <person name="Richards S."/>
            <person name="Bandaranaike D."/>
            <person name="Bellair M."/>
            <person name="Blankenburg K."/>
            <person name="Chao H."/>
            <person name="Dinh H."/>
            <person name="Doddapaneni H."/>
            <person name="Dugan-Rocha S."/>
            <person name="Elkadiri S."/>
            <person name="Gnanaolivu R."/>
            <person name="Hernandez B."/>
            <person name="Skinner E."/>
            <person name="Javaid M."/>
            <person name="Lee S."/>
            <person name="Li M."/>
            <person name="Ming W."/>
            <person name="Munidasa M."/>
            <person name="Muniz J."/>
            <person name="Nguyen L."/>
            <person name="Hughes D."/>
            <person name="Osuji N."/>
            <person name="Pu L.-L."/>
            <person name="Puazo M."/>
            <person name="Qu C."/>
            <person name="Quiroz J."/>
            <person name="Raj R."/>
            <person name="Weissenberger G."/>
            <person name="Xin Y."/>
            <person name="Zou X."/>
            <person name="Han Y."/>
            <person name="Worley K."/>
            <person name="Muzny D."/>
            <person name="Gibbs R."/>
        </authorList>
    </citation>
    <scope>NUCLEOTIDE SEQUENCE</scope>
    <source>
        <strain evidence="3">Sampled in the wild</strain>
    </source>
</reference>
<feature type="compositionally biased region" description="Polar residues" evidence="1">
    <location>
        <begin position="201"/>
        <end position="213"/>
    </location>
</feature>
<feature type="compositionally biased region" description="Basic and acidic residues" evidence="1">
    <location>
        <begin position="285"/>
        <end position="307"/>
    </location>
</feature>
<feature type="domain" description="TUG ubiquitin-like" evidence="2">
    <location>
        <begin position="11"/>
        <end position="73"/>
    </location>
</feature>
<evidence type="ECO:0000256" key="1">
    <source>
        <dbReference type="SAM" id="MobiDB-lite"/>
    </source>
</evidence>
<dbReference type="GO" id="GO:0012506">
    <property type="term" value="C:vesicle membrane"/>
    <property type="evidence" value="ECO:0007669"/>
    <property type="project" value="TreeGrafter"/>
</dbReference>
<dbReference type="AlphaFoldDB" id="A0A8K0K992"/>
<reference evidence="3" key="1">
    <citation type="submission" date="2013-04" db="EMBL/GenBank/DDBJ databases">
        <authorList>
            <person name="Qu J."/>
            <person name="Murali S.C."/>
            <person name="Bandaranaike D."/>
            <person name="Bellair M."/>
            <person name="Blankenburg K."/>
            <person name="Chao H."/>
            <person name="Dinh H."/>
            <person name="Doddapaneni H."/>
            <person name="Downs B."/>
            <person name="Dugan-Rocha S."/>
            <person name="Elkadiri S."/>
            <person name="Gnanaolivu R.D."/>
            <person name="Hernandez B."/>
            <person name="Javaid M."/>
            <person name="Jayaseelan J.C."/>
            <person name="Lee S."/>
            <person name="Li M."/>
            <person name="Ming W."/>
            <person name="Munidasa M."/>
            <person name="Muniz J."/>
            <person name="Nguyen L."/>
            <person name="Ongeri F."/>
            <person name="Osuji N."/>
            <person name="Pu L.-L."/>
            <person name="Puazo M."/>
            <person name="Qu C."/>
            <person name="Quiroz J."/>
            <person name="Raj R."/>
            <person name="Weissenberger G."/>
            <person name="Xin Y."/>
            <person name="Zou X."/>
            <person name="Han Y."/>
            <person name="Richards S."/>
            <person name="Worley K."/>
            <person name="Muzny D."/>
            <person name="Gibbs R."/>
        </authorList>
    </citation>
    <scope>NUCLEOTIDE SEQUENCE</scope>
    <source>
        <strain evidence="3">Sampled in the wild</strain>
    </source>
</reference>
<dbReference type="CDD" id="cd16118">
    <property type="entry name" value="UBX2_UBXN9"/>
    <property type="match status" value="1"/>
</dbReference>
<dbReference type="OrthoDB" id="440781at2759"/>
<dbReference type="GO" id="GO:0005737">
    <property type="term" value="C:cytoplasm"/>
    <property type="evidence" value="ECO:0007669"/>
    <property type="project" value="TreeGrafter"/>
</dbReference>
<dbReference type="SUPFAM" id="SSF54236">
    <property type="entry name" value="Ubiquitin-like"/>
    <property type="match status" value="2"/>
</dbReference>
<dbReference type="PANTHER" id="PTHR46467:SF1">
    <property type="entry name" value="TETHER CONTAINING UBX DOMAIN FOR GLUT4"/>
    <property type="match status" value="1"/>
</dbReference>
<proteinExistence type="predicted"/>
<gene>
    <name evidence="3" type="ORF">J437_LFUL004364</name>
</gene>
<feature type="compositionally biased region" description="Polar residues" evidence="1">
    <location>
        <begin position="549"/>
        <end position="566"/>
    </location>
</feature>
<dbReference type="InterPro" id="IPR021569">
    <property type="entry name" value="TUG-UBL1"/>
</dbReference>
<dbReference type="Pfam" id="PF11470">
    <property type="entry name" value="TUG-UBL1"/>
    <property type="match status" value="1"/>
</dbReference>
<dbReference type="CDD" id="cd16105">
    <property type="entry name" value="Ubl_ASPSCR1_like"/>
    <property type="match status" value="1"/>
</dbReference>
<evidence type="ECO:0000313" key="3">
    <source>
        <dbReference type="EMBL" id="KAG8228238.1"/>
    </source>
</evidence>
<feature type="region of interest" description="Disordered" evidence="1">
    <location>
        <begin position="285"/>
        <end position="315"/>
    </location>
</feature>
<dbReference type="PANTHER" id="PTHR46467">
    <property type="entry name" value="TETHER CONTAINING UBX DOMAIN FOR GLUT4"/>
    <property type="match status" value="1"/>
</dbReference>
<dbReference type="GO" id="GO:0005634">
    <property type="term" value="C:nucleus"/>
    <property type="evidence" value="ECO:0007669"/>
    <property type="project" value="TreeGrafter"/>
</dbReference>
<evidence type="ECO:0000259" key="2">
    <source>
        <dbReference type="Pfam" id="PF11470"/>
    </source>
</evidence>
<dbReference type="GO" id="GO:0042593">
    <property type="term" value="P:glucose homeostasis"/>
    <property type="evidence" value="ECO:0007669"/>
    <property type="project" value="TreeGrafter"/>
</dbReference>
<sequence>MSTYKSVIVLTPNARRQTIKVTPNTSLLQVLEEASAKHGYNSKEFDLKHHSKIMDLSNVIRFTGLPNNALLEMVPAVKVRQDSEVFIGIQIESGERFTGTFMPSDSLWTLLSQLCPVEVSKDGNPVAIYMRTEVSGKENLEKTTLHSLGITGGRAMLRFIHRSPEELKIQANVSAPLVRPSAKPKIESPAIDNKELESSNKDNISVRISQQEVTSKKEDLEKDKATSSLSEMKELKDRSPLHEKKIAEKHIEADAFEPMEEDKNICREECREQIDEGSKMKVEEIERDKEEPMDVTDSKMHGLDSNKSKPVHSTSDVTELEEEIKFLPGEHNGCAFSLNDSQPMSAKVFAKDLPDEFFEVTVEDARILMRDLTKRRSELEDAPLMTSGLRYQQEMNKLAMPCVIRVMFPDRVVLQGCFIGGNTVEDVKDFVVEQIKYSHLPFILYTSPPKVILNPESLLYLLDGFPTMLVYFAFDEGKCPEEEAWKTVADSKNHLKDDVMNNLTSQTCATRAALKSRGIQLNSSYSQLASTSKQPSTSKHEINKELLNNTRNVQSSAAVSQTTNQKIPKWFRANK</sequence>
<feature type="region of interest" description="Disordered" evidence="1">
    <location>
        <begin position="549"/>
        <end position="575"/>
    </location>
</feature>
<dbReference type="Proteomes" id="UP000792457">
    <property type="component" value="Unassembled WGS sequence"/>
</dbReference>
<feature type="compositionally biased region" description="Basic and acidic residues" evidence="1">
    <location>
        <begin position="214"/>
        <end position="239"/>
    </location>
</feature>
<comment type="caution">
    <text evidence="3">The sequence shown here is derived from an EMBL/GenBank/DDBJ whole genome shotgun (WGS) entry which is preliminary data.</text>
</comment>
<accession>A0A8K0K992</accession>
<protein>
    <recommendedName>
        <fullName evidence="2">TUG ubiquitin-like domain-containing protein</fullName>
    </recommendedName>
</protein>
<dbReference type="GO" id="GO:0006886">
    <property type="term" value="P:intracellular protein transport"/>
    <property type="evidence" value="ECO:0007669"/>
    <property type="project" value="TreeGrafter"/>
</dbReference>
<evidence type="ECO:0000313" key="4">
    <source>
        <dbReference type="Proteomes" id="UP000792457"/>
    </source>
</evidence>
<dbReference type="Gene3D" id="3.10.20.90">
    <property type="entry name" value="Phosphatidylinositol 3-kinase Catalytic Subunit, Chain A, domain 1"/>
    <property type="match status" value="1"/>
</dbReference>
<keyword evidence="4" id="KW-1185">Reference proteome</keyword>
<organism evidence="3 4">
    <name type="scientific">Ladona fulva</name>
    <name type="common">Scarce chaser dragonfly</name>
    <name type="synonym">Libellula fulva</name>
    <dbReference type="NCBI Taxonomy" id="123851"/>
    <lineage>
        <taxon>Eukaryota</taxon>
        <taxon>Metazoa</taxon>
        <taxon>Ecdysozoa</taxon>
        <taxon>Arthropoda</taxon>
        <taxon>Hexapoda</taxon>
        <taxon>Insecta</taxon>
        <taxon>Pterygota</taxon>
        <taxon>Palaeoptera</taxon>
        <taxon>Odonata</taxon>
        <taxon>Epiprocta</taxon>
        <taxon>Anisoptera</taxon>
        <taxon>Libelluloidea</taxon>
        <taxon>Libellulidae</taxon>
        <taxon>Ladona</taxon>
    </lineage>
</organism>
<dbReference type="InterPro" id="IPR059238">
    <property type="entry name" value="UBX1_UBXN9"/>
</dbReference>
<dbReference type="CDD" id="cd17075">
    <property type="entry name" value="UBX1_UBXN9"/>
    <property type="match status" value="1"/>
</dbReference>
<dbReference type="InterPro" id="IPR029071">
    <property type="entry name" value="Ubiquitin-like_domsf"/>
</dbReference>
<name>A0A8K0K992_LADFU</name>
<feature type="region of interest" description="Disordered" evidence="1">
    <location>
        <begin position="181"/>
        <end position="239"/>
    </location>
</feature>
<dbReference type="EMBL" id="KZ308363">
    <property type="protein sequence ID" value="KAG8228238.1"/>
    <property type="molecule type" value="Genomic_DNA"/>
</dbReference>